<dbReference type="Pfam" id="PF01427">
    <property type="entry name" value="Peptidase_M15"/>
    <property type="match status" value="2"/>
</dbReference>
<dbReference type="InterPro" id="IPR009045">
    <property type="entry name" value="Zn_M74/Hedgehog-like"/>
</dbReference>
<feature type="binding site" evidence="9">
    <location>
        <position position="166"/>
    </location>
    <ligand>
        <name>Zn(2+)</name>
        <dbReference type="ChEBI" id="CHEBI:29105"/>
        <note>catalytic</note>
    </ligand>
</feature>
<keyword evidence="12" id="KW-1185">Reference proteome</keyword>
<dbReference type="GO" id="GO:0008270">
    <property type="term" value="F:zinc ion binding"/>
    <property type="evidence" value="ECO:0007669"/>
    <property type="project" value="UniProtKB-UniRule"/>
</dbReference>
<dbReference type="EC" id="3.4.13.22" evidence="9 10"/>
<feature type="binding site" evidence="9">
    <location>
        <position position="251"/>
    </location>
    <ligand>
        <name>Zn(2+)</name>
        <dbReference type="ChEBI" id="CHEBI:29105"/>
        <note>catalytic</note>
    </ligand>
</feature>
<dbReference type="GO" id="GO:0071555">
    <property type="term" value="P:cell wall organization"/>
    <property type="evidence" value="ECO:0007669"/>
    <property type="project" value="UniProtKB-KW"/>
</dbReference>
<evidence type="ECO:0000256" key="6">
    <source>
        <dbReference type="ARBA" id="ARBA00022997"/>
    </source>
</evidence>
<dbReference type="CDD" id="cd14817">
    <property type="entry name" value="D-Ala-D-Ala_dipeptidase_VanX"/>
    <property type="match status" value="1"/>
</dbReference>
<evidence type="ECO:0000256" key="3">
    <source>
        <dbReference type="ARBA" id="ARBA00022723"/>
    </source>
</evidence>
<feature type="site" description="Transition state stabilizer" evidence="9">
    <location>
        <position position="114"/>
    </location>
</feature>
<dbReference type="SUPFAM" id="SSF55166">
    <property type="entry name" value="Hedgehog/DD-peptidase"/>
    <property type="match status" value="1"/>
</dbReference>
<evidence type="ECO:0000256" key="4">
    <source>
        <dbReference type="ARBA" id="ARBA00022801"/>
    </source>
</evidence>
<dbReference type="Gene3D" id="3.30.1380.10">
    <property type="match status" value="1"/>
</dbReference>
<evidence type="ECO:0000256" key="9">
    <source>
        <dbReference type="HAMAP-Rule" id="MF_01924"/>
    </source>
</evidence>
<dbReference type="GO" id="GO:0160237">
    <property type="term" value="F:D-Ala-D-Ala dipeptidase activity"/>
    <property type="evidence" value="ECO:0007669"/>
    <property type="project" value="UniProtKB-EC"/>
</dbReference>
<comment type="function">
    <text evidence="9 10">Catalyzes hydrolysis of the D-alanyl-D-alanine dipeptide.</text>
</comment>
<keyword evidence="7 9" id="KW-0482">Metalloprotease</keyword>
<evidence type="ECO:0000313" key="12">
    <source>
        <dbReference type="Proteomes" id="UP000054051"/>
    </source>
</evidence>
<dbReference type="RefSeq" id="WP_006682230.1">
    <property type="nucleotide sequence ID" value="NZ_CAFB01000036.1"/>
</dbReference>
<proteinExistence type="inferred from homology"/>
<dbReference type="InterPro" id="IPR000755">
    <property type="entry name" value="A_A_dipeptidase"/>
</dbReference>
<accession>G2J890</accession>
<organism evidence="11 12">
    <name type="scientific">Candidatus Glomeribacter gigasporarum BEG34</name>
    <dbReference type="NCBI Taxonomy" id="1070319"/>
    <lineage>
        <taxon>Bacteria</taxon>
        <taxon>Pseudomonadati</taxon>
        <taxon>Pseudomonadota</taxon>
        <taxon>Betaproteobacteria</taxon>
        <taxon>Burkholderiales</taxon>
        <taxon>Burkholderiaceae</taxon>
        <taxon>Candidatus Glomeribacter</taxon>
    </lineage>
</organism>
<evidence type="ECO:0000256" key="2">
    <source>
        <dbReference type="ARBA" id="ARBA00022670"/>
    </source>
</evidence>
<evidence type="ECO:0000256" key="10">
    <source>
        <dbReference type="PIRNR" id="PIRNR026671"/>
    </source>
</evidence>
<comment type="catalytic activity">
    <reaction evidence="1 9 10">
        <text>D-alanyl-D-alanine + H2O = 2 D-alanine</text>
        <dbReference type="Rhea" id="RHEA:20661"/>
        <dbReference type="ChEBI" id="CHEBI:15377"/>
        <dbReference type="ChEBI" id="CHEBI:57416"/>
        <dbReference type="ChEBI" id="CHEBI:57822"/>
        <dbReference type="EC" id="3.4.13.22"/>
    </reaction>
</comment>
<evidence type="ECO:0000313" key="11">
    <source>
        <dbReference type="EMBL" id="CCD28987.1"/>
    </source>
</evidence>
<gene>
    <name evidence="9" type="primary">ddpX</name>
    <name evidence="11" type="ORF">CAGGBEG34_10011</name>
</gene>
<dbReference type="GO" id="GO:0008237">
    <property type="term" value="F:metallopeptidase activity"/>
    <property type="evidence" value="ECO:0007669"/>
    <property type="project" value="UniProtKB-KW"/>
</dbReference>
<dbReference type="PIRSF" id="PIRSF026671">
    <property type="entry name" value="AA_dipeptidase"/>
    <property type="match status" value="1"/>
</dbReference>
<dbReference type="GO" id="GO:0006508">
    <property type="term" value="P:proteolysis"/>
    <property type="evidence" value="ECO:0007669"/>
    <property type="project" value="UniProtKB-KW"/>
</dbReference>
<keyword evidence="2 9" id="KW-0645">Protease</keyword>
<dbReference type="EMBL" id="CAFB01000036">
    <property type="protein sequence ID" value="CCD28987.1"/>
    <property type="molecule type" value="Genomic_DNA"/>
</dbReference>
<keyword evidence="3 9" id="KW-0479">Metal-binding</keyword>
<dbReference type="PANTHER" id="PTHR43126">
    <property type="entry name" value="D-ALANYL-D-ALANINE DIPEPTIDASE"/>
    <property type="match status" value="1"/>
</dbReference>
<evidence type="ECO:0000256" key="7">
    <source>
        <dbReference type="ARBA" id="ARBA00023049"/>
    </source>
</evidence>
<protein>
    <recommendedName>
        <fullName evidence="9 10">D-alanyl-D-alanine dipeptidase</fullName>
        <shortName evidence="9 10">D-Ala-D-Ala dipeptidase</shortName>
        <ecNumber evidence="9 10">3.4.13.22</ecNumber>
    </recommendedName>
</protein>
<comment type="caution">
    <text evidence="11">The sequence shown here is derived from an EMBL/GenBank/DDBJ whole genome shotgun (WGS) entry which is preliminary data.</text>
</comment>
<keyword evidence="4 9" id="KW-0378">Hydrolase</keyword>
<comment type="similarity">
    <text evidence="9 10">Belongs to the peptidase M15D family.</text>
</comment>
<reference evidence="11 12" key="1">
    <citation type="submission" date="2011-08" db="EMBL/GenBank/DDBJ databases">
        <title>The genome of the obligate endobacterium of an arbuscular mycorrhizal fungus reveals an interphylum network of nutritional interactions.</title>
        <authorList>
            <person name="Ghignone S."/>
            <person name="Salvioli A."/>
            <person name="Anca I."/>
            <person name="Lumini E."/>
            <person name="Ortu G."/>
            <person name="Petiti L."/>
            <person name="Cruveiller S."/>
            <person name="Bianciotto V."/>
            <person name="Piffanelli P."/>
            <person name="Lanfranco L."/>
            <person name="Bonfante P."/>
        </authorList>
    </citation>
    <scope>NUCLEOTIDE SEQUENCE [LARGE SCALE GENOMIC DNA]</scope>
    <source>
        <strain evidence="11 12">BEG34</strain>
    </source>
</reference>
<comment type="cofactor">
    <cofactor evidence="9">
        <name>Zn(2+)</name>
        <dbReference type="ChEBI" id="CHEBI:29105"/>
    </cofactor>
    <text evidence="9">Binds 1 zinc ion per subunit.</text>
</comment>
<dbReference type="PANTHER" id="PTHR43126:SF1">
    <property type="entry name" value="D-ALANYL-D-ALANINE DIPEPTIDASE"/>
    <property type="match status" value="1"/>
</dbReference>
<keyword evidence="8 10" id="KW-0961">Cell wall biogenesis/degradation</keyword>
<feature type="binding site" evidence="9">
    <location>
        <position position="159"/>
    </location>
    <ligand>
        <name>Zn(2+)</name>
        <dbReference type="ChEBI" id="CHEBI:29105"/>
        <note>catalytic</note>
    </ligand>
</feature>
<keyword evidence="5 9" id="KW-0862">Zinc</keyword>
<feature type="active site" description="Proton donor/acceptor" evidence="9">
    <location>
        <position position="248"/>
    </location>
</feature>
<evidence type="ECO:0000256" key="5">
    <source>
        <dbReference type="ARBA" id="ARBA00022833"/>
    </source>
</evidence>
<dbReference type="HAMAP" id="MF_01924">
    <property type="entry name" value="A_A_dipeptidase"/>
    <property type="match status" value="1"/>
</dbReference>
<sequence>MRILILLTLIPAMAVLMGHSMNLHTKITNTSSAHPRPASLVNRRPAEFVLLKDVAPHIVQDIRYAGAHNFVGRRIAGYEAAQCILTRQAAFALAQVQAALEKSRLGLKVYDGYRPQRSVDDFEAWSLQPELQDMKAEFYPRVDKKDFFKLGYVAKKSSHSRGSTVDLTIIPLSVQTQNRDTPHQRPMPCTASASEHSAENSLDFGTAFDCMDERSHHDNLEVGIVAQYNRKMLRALMEKYGFAAYQQEWWHYTLKNEPFPDTYFNFPVTD</sequence>
<name>G2J890_9BURK</name>
<dbReference type="Proteomes" id="UP000054051">
    <property type="component" value="Unassembled WGS sequence"/>
</dbReference>
<dbReference type="eggNOG" id="COG2173">
    <property type="taxonomic scope" value="Bacteria"/>
</dbReference>
<dbReference type="AlphaFoldDB" id="G2J890"/>
<keyword evidence="6 9" id="KW-0224">Dipeptidase</keyword>
<evidence type="ECO:0000256" key="8">
    <source>
        <dbReference type="ARBA" id="ARBA00023316"/>
    </source>
</evidence>
<dbReference type="OrthoDB" id="9801430at2"/>
<evidence type="ECO:0000256" key="1">
    <source>
        <dbReference type="ARBA" id="ARBA00001362"/>
    </source>
</evidence>
<dbReference type="STRING" id="1070319.CAGGBEG34_10011"/>